<keyword evidence="3" id="KW-1185">Reference proteome</keyword>
<dbReference type="InterPro" id="IPR054539">
    <property type="entry name" value="Beta-prop_PDH"/>
</dbReference>
<name>A0A7Y6NPT1_9BURK</name>
<dbReference type="InterPro" id="IPR011042">
    <property type="entry name" value="6-blade_b-propeller_TolB-like"/>
</dbReference>
<dbReference type="SUPFAM" id="SSF50952">
    <property type="entry name" value="Soluble quinoprotein glucose dehydrogenase"/>
    <property type="match status" value="1"/>
</dbReference>
<dbReference type="RefSeq" id="WP_176069851.1">
    <property type="nucleotide sequence ID" value="NZ_JABWMJ010000006.1"/>
</dbReference>
<feature type="domain" description="Pyrroloquinoline quinone-dependent pyranose dehydrogenase beta-propeller" evidence="1">
    <location>
        <begin position="130"/>
        <end position="279"/>
    </location>
</feature>
<reference evidence="2 3" key="1">
    <citation type="submission" date="2020-06" db="EMBL/GenBank/DDBJ databases">
        <title>Schlegella sp. ID0723 isolated from air conditioner.</title>
        <authorList>
            <person name="Kim D.Y."/>
            <person name="Kim D.-U."/>
        </authorList>
    </citation>
    <scope>NUCLEOTIDE SEQUENCE [LARGE SCALE GENOMIC DNA]</scope>
    <source>
        <strain evidence="2 3">ID0723</strain>
    </source>
</reference>
<dbReference type="InterPro" id="IPR011041">
    <property type="entry name" value="Quinoprot_gluc/sorb_DH_b-prop"/>
</dbReference>
<evidence type="ECO:0000259" key="1">
    <source>
        <dbReference type="Pfam" id="PF22807"/>
    </source>
</evidence>
<accession>A0A7Y6NPT1</accession>
<dbReference type="AlphaFoldDB" id="A0A7Y6NPT1"/>
<dbReference type="PANTHER" id="PTHR33546">
    <property type="entry name" value="LARGE, MULTIFUNCTIONAL SECRETED PROTEIN-RELATED"/>
    <property type="match status" value="1"/>
</dbReference>
<dbReference type="Pfam" id="PF22807">
    <property type="entry name" value="TrAA12"/>
    <property type="match status" value="2"/>
</dbReference>
<evidence type="ECO:0000313" key="3">
    <source>
        <dbReference type="Proteomes" id="UP000529637"/>
    </source>
</evidence>
<dbReference type="PROSITE" id="PS51257">
    <property type="entry name" value="PROKAR_LIPOPROTEIN"/>
    <property type="match status" value="1"/>
</dbReference>
<feature type="domain" description="Pyrroloquinoline quinone-dependent pyranose dehydrogenase beta-propeller" evidence="1">
    <location>
        <begin position="321"/>
        <end position="429"/>
    </location>
</feature>
<dbReference type="Proteomes" id="UP000529637">
    <property type="component" value="Unassembled WGS sequence"/>
</dbReference>
<proteinExistence type="predicted"/>
<evidence type="ECO:0000313" key="2">
    <source>
        <dbReference type="EMBL" id="NUZ07012.1"/>
    </source>
</evidence>
<organism evidence="2 3">
    <name type="scientific">Piscinibacter koreensis</name>
    <dbReference type="NCBI Taxonomy" id="2742824"/>
    <lineage>
        <taxon>Bacteria</taxon>
        <taxon>Pseudomonadati</taxon>
        <taxon>Pseudomonadota</taxon>
        <taxon>Betaproteobacteria</taxon>
        <taxon>Burkholderiales</taxon>
        <taxon>Sphaerotilaceae</taxon>
        <taxon>Piscinibacter</taxon>
    </lineage>
</organism>
<comment type="caution">
    <text evidence="2">The sequence shown here is derived from an EMBL/GenBank/DDBJ whole genome shotgun (WGS) entry which is preliminary data.</text>
</comment>
<dbReference type="Gene3D" id="2.120.10.30">
    <property type="entry name" value="TolB, C-terminal domain"/>
    <property type="match status" value="1"/>
</dbReference>
<sequence length="468" mass="48538">MNRPLILLAALALAGCAESSKLPWSSSIGPDPTLPAPTRRLIPTVDIAPAVGWPQGGKPVPAAGLQVNALATGLVHPRWLHVLPNGDVLVAESNAPPKEGGGFKAWIMKKVMERAGAGVPSPNRITLLRDADGDGVAEVKSVFLENLMSPFGMALVGNDLYVANADAIVRFAYEPGALRLAGPGSKVVDLPGGPINHHWTKNVIASRDGSRLYATVGSNSNVGENGLANEDGRAAIWEVDPKAGTKRLFASGLRNPNGLAWEPESGALFTVVNERDEIGSDLVPDYLTSVKDGAFYGWPYSYWGQHVDARVEPPRPDLVARAVKPDFALGTHVAPLGLATAEGAALPAPLQRGMFVGLHGSWNRKPLSGYKVVFVPFAAGKPTGQPIDVLTGFVDADEKAQGRPVGVAIDRRGALLVADDVGNTVWRVTAAAGAGASAAIAADPAASTSAPAVASSAARPASTASHGR</sequence>
<gene>
    <name evidence="2" type="ORF">HQN59_14700</name>
</gene>
<dbReference type="EMBL" id="JABWMJ010000006">
    <property type="protein sequence ID" value="NUZ07012.1"/>
    <property type="molecule type" value="Genomic_DNA"/>
</dbReference>
<dbReference type="PANTHER" id="PTHR33546:SF1">
    <property type="entry name" value="LARGE, MULTIFUNCTIONAL SECRETED PROTEIN"/>
    <property type="match status" value="1"/>
</dbReference>
<protein>
    <submittedName>
        <fullName evidence="2">Sorbosone dehydrogenase family protein</fullName>
    </submittedName>
</protein>